<dbReference type="InterPro" id="IPR001638">
    <property type="entry name" value="Solute-binding_3/MltF_N"/>
</dbReference>
<evidence type="ECO:0000256" key="1">
    <source>
        <dbReference type="ARBA" id="ARBA00022729"/>
    </source>
</evidence>
<dbReference type="SMART" id="SM00062">
    <property type="entry name" value="PBPb"/>
    <property type="match status" value="1"/>
</dbReference>
<accession>A0A3M9MJW8</accession>
<feature type="chain" id="PRO_5038885280" evidence="2">
    <location>
        <begin position="27"/>
        <end position="315"/>
    </location>
</feature>
<feature type="signal peptide" evidence="2">
    <location>
        <begin position="1"/>
        <end position="26"/>
    </location>
</feature>
<proteinExistence type="predicted"/>
<dbReference type="Proteomes" id="UP000271678">
    <property type="component" value="Unassembled WGS sequence"/>
</dbReference>
<dbReference type="AlphaFoldDB" id="A0A3M9MJW8"/>
<protein>
    <submittedName>
        <fullName evidence="4">ABC transporter substrate-binding protein</fullName>
    </submittedName>
</protein>
<dbReference type="CDD" id="cd01004">
    <property type="entry name" value="PBP2_MidA_like"/>
    <property type="match status" value="1"/>
</dbReference>
<dbReference type="OrthoDB" id="4633994at2"/>
<evidence type="ECO:0000259" key="3">
    <source>
        <dbReference type="SMART" id="SM00062"/>
    </source>
</evidence>
<evidence type="ECO:0000256" key="2">
    <source>
        <dbReference type="SAM" id="SignalP"/>
    </source>
</evidence>
<evidence type="ECO:0000313" key="4">
    <source>
        <dbReference type="EMBL" id="RNI25475.1"/>
    </source>
</evidence>
<dbReference type="SUPFAM" id="SSF53850">
    <property type="entry name" value="Periplasmic binding protein-like II"/>
    <property type="match status" value="1"/>
</dbReference>
<dbReference type="Pfam" id="PF00497">
    <property type="entry name" value="SBP_bac_3"/>
    <property type="match status" value="1"/>
</dbReference>
<keyword evidence="1 2" id="KW-0732">Signal</keyword>
<name>A0A3M9MJW8_9MICO</name>
<dbReference type="Gene3D" id="3.40.190.10">
    <property type="entry name" value="Periplasmic binding protein-like II"/>
    <property type="match status" value="2"/>
</dbReference>
<dbReference type="PANTHER" id="PTHR35936">
    <property type="entry name" value="MEMBRANE-BOUND LYTIC MUREIN TRANSGLYCOSYLASE F"/>
    <property type="match status" value="1"/>
</dbReference>
<gene>
    <name evidence="4" type="ORF">EFY87_02350</name>
</gene>
<reference evidence="4 5" key="1">
    <citation type="submission" date="2018-11" db="EMBL/GenBank/DDBJ databases">
        <title>Draft genome of Simplicispira Flexivirga sp. BO-16.</title>
        <authorList>
            <person name="Im W.T."/>
        </authorList>
    </citation>
    <scope>NUCLEOTIDE SEQUENCE [LARGE SCALE GENOMIC DNA]</scope>
    <source>
        <strain evidence="4 5">BO-16</strain>
    </source>
</reference>
<dbReference type="PANTHER" id="PTHR35936:SF17">
    <property type="entry name" value="ARGININE-BINDING EXTRACELLULAR PROTEIN ARTP"/>
    <property type="match status" value="1"/>
</dbReference>
<evidence type="ECO:0000313" key="5">
    <source>
        <dbReference type="Proteomes" id="UP000271678"/>
    </source>
</evidence>
<keyword evidence="5" id="KW-1185">Reference proteome</keyword>
<dbReference type="RefSeq" id="WP_123269746.1">
    <property type="nucleotide sequence ID" value="NZ_RJJQ01000001.1"/>
</dbReference>
<dbReference type="EMBL" id="RJJQ01000001">
    <property type="protein sequence ID" value="RNI25475.1"/>
    <property type="molecule type" value="Genomic_DNA"/>
</dbReference>
<dbReference type="PROSITE" id="PS51257">
    <property type="entry name" value="PROKAR_LIPOPROTEIN"/>
    <property type="match status" value="1"/>
</dbReference>
<feature type="domain" description="Solute-binding protein family 3/N-terminal" evidence="3">
    <location>
        <begin position="70"/>
        <end position="300"/>
    </location>
</feature>
<comment type="caution">
    <text evidence="4">The sequence shown here is derived from an EMBL/GenBank/DDBJ whole genome shotgun (WGS) entry which is preliminary data.</text>
</comment>
<sequence>MVEHVRRFHRRAVVAALPVIAVAVVAGCGSSSQSSGRSAHSGAGGNGTQAIGAKAPLFAQLPPNIQKDKTIQLGSSVDYPPFEFYKADGKTLDGFEPALASLLEKQLGVTFTWNNASFDTLFSALKSGRYDIVYGATNDTKEREQSFNFVDYLRSSQGFDVLKGNPKKIKSVDDLCGKTIAAVRGGIQAQYLASKSKDCTAHGKAPLTPMVFTGNAEEQLAVREGKADALLENYPTAVYFAQKSNGILELVPGLQVEKQYFGMVVPKSSTKLRDALMKAWQAIISDGSYRKVLMEWGLADVGLDKPLINAVAAGK</sequence>
<organism evidence="4 5">
    <name type="scientific">Flexivirga caeni</name>
    <dbReference type="NCBI Taxonomy" id="2294115"/>
    <lineage>
        <taxon>Bacteria</taxon>
        <taxon>Bacillati</taxon>
        <taxon>Actinomycetota</taxon>
        <taxon>Actinomycetes</taxon>
        <taxon>Micrococcales</taxon>
        <taxon>Dermacoccaceae</taxon>
        <taxon>Flexivirga</taxon>
    </lineage>
</organism>